<organism evidence="1 2">
    <name type="scientific">Heterorhabditis bacteriophora</name>
    <name type="common">Entomopathogenic nematode worm</name>
    <dbReference type="NCBI Taxonomy" id="37862"/>
    <lineage>
        <taxon>Eukaryota</taxon>
        <taxon>Metazoa</taxon>
        <taxon>Ecdysozoa</taxon>
        <taxon>Nematoda</taxon>
        <taxon>Chromadorea</taxon>
        <taxon>Rhabditida</taxon>
        <taxon>Rhabditina</taxon>
        <taxon>Rhabditomorpha</taxon>
        <taxon>Strongyloidea</taxon>
        <taxon>Heterorhabditidae</taxon>
        <taxon>Heterorhabditis</taxon>
    </lineage>
</organism>
<reference evidence="2" key="1">
    <citation type="submission" date="2016-11" db="UniProtKB">
        <authorList>
            <consortium name="WormBaseParasite"/>
        </authorList>
    </citation>
    <scope>IDENTIFICATION</scope>
</reference>
<proteinExistence type="predicted"/>
<dbReference type="AlphaFoldDB" id="A0A1I7WKI7"/>
<accession>A0A1I7WKI7</accession>
<protein>
    <submittedName>
        <fullName evidence="2">Uncharacterized protein</fullName>
    </submittedName>
</protein>
<evidence type="ECO:0000313" key="1">
    <source>
        <dbReference type="Proteomes" id="UP000095283"/>
    </source>
</evidence>
<dbReference type="WBParaSite" id="Hba_05565">
    <property type="protein sequence ID" value="Hba_05565"/>
    <property type="gene ID" value="Hba_05565"/>
</dbReference>
<name>A0A1I7WKI7_HETBA</name>
<keyword evidence="1" id="KW-1185">Reference proteome</keyword>
<evidence type="ECO:0000313" key="2">
    <source>
        <dbReference type="WBParaSite" id="Hba_05565"/>
    </source>
</evidence>
<sequence length="103" mass="12136">MTNYFKITMINYKLFNYILKHIISSIIKIFSLQNDVPTSLSSKWKLIHWRLCTPFISHQMHRRTFLANNFPQNVLALLGKQRDANVESATNAVFGEFIWYPLS</sequence>
<dbReference type="Proteomes" id="UP000095283">
    <property type="component" value="Unplaced"/>
</dbReference>